<proteinExistence type="predicted"/>
<keyword evidence="2" id="KW-1185">Reference proteome</keyword>
<dbReference type="InterPro" id="IPR005082">
    <property type="entry name" value="Peptidase_U9_T4_prohead"/>
</dbReference>
<reference evidence="1 2" key="1">
    <citation type="submission" date="2023-09" db="EMBL/GenBank/DDBJ databases">
        <title>Analysis of phage genome (vB_Yru_GN1) of the bacterium (Yersinia ruckeri).</title>
        <authorList>
            <person name="Ganjoor M.S."/>
            <person name="Bouzari M."/>
            <person name="Soleimani-Delfan A."/>
        </authorList>
    </citation>
    <scope>NUCLEOTIDE SEQUENCE [LARGE SCALE GENOMIC DNA]</scope>
    <source>
        <strain evidence="2">vB_Yru_GN1</strain>
    </source>
</reference>
<organism evidence="1 2">
    <name type="scientific">Yersinia phage vB_Yru_GN1</name>
    <dbReference type="NCBI Taxonomy" id="3074381"/>
    <lineage>
        <taxon>Viruses</taxon>
        <taxon>Duplodnaviria</taxon>
        <taxon>Heunggongvirae</taxon>
        <taxon>Uroviricota</taxon>
        <taxon>Caudoviricetes</taxon>
        <taxon>Caudoviricetes incertae sedis</taxon>
        <taxon>Sepahanvirus</taxon>
        <taxon>Sepahanvirus vB-Yru-GN1</taxon>
    </lineage>
</organism>
<accession>A0AA86IY91</accession>
<evidence type="ECO:0000313" key="1">
    <source>
        <dbReference type="EMBL" id="BES79799.1"/>
    </source>
</evidence>
<name>A0AA86IY91_9CAUD</name>
<evidence type="ECO:0000313" key="2">
    <source>
        <dbReference type="Proteomes" id="UP001304813"/>
    </source>
</evidence>
<sequence>MRTALMRNPPSFNATVNALALESLVESSDVRLKMESQGSSKILSELNQPVLGKITGVFGKLDSYSVNKRFYSEKFWRQLLASDHVKTMLETGRFLGIFEHPNITQQFTKDGQFTITHPSNAAIVTKRLWIEGKNVMGVAYLLNTPLGRLLYTYFTAKDEFGNPMFEMNISARGYSEKDYFDDRGIDIMNPDDYYLKGFDVVLKPGIKGARVKLESDTPDSRVISDLEMLSRDTAFRMKYENDLRAELNLKCV</sequence>
<dbReference type="Pfam" id="PF03420">
    <property type="entry name" value="Peptidase_S77"/>
    <property type="match status" value="1"/>
</dbReference>
<protein>
    <submittedName>
        <fullName evidence="1">Structural protein</fullName>
    </submittedName>
</protein>
<dbReference type="Proteomes" id="UP001304813">
    <property type="component" value="Segment"/>
</dbReference>
<dbReference type="EMBL" id="LC779065">
    <property type="protein sequence ID" value="BES79799.1"/>
    <property type="molecule type" value="Genomic_DNA"/>
</dbReference>